<accession>A0A164XIV2</accession>
<reference evidence="2 3" key="1">
    <citation type="submission" date="2016-03" db="EMBL/GenBank/DDBJ databases">
        <title>EvidentialGene: Evidence-directed Construction of Genes on Genomes.</title>
        <authorList>
            <person name="Gilbert D.G."/>
            <person name="Choi J.-H."/>
            <person name="Mockaitis K."/>
            <person name="Colbourne J."/>
            <person name="Pfrender M."/>
        </authorList>
    </citation>
    <scope>NUCLEOTIDE SEQUENCE [LARGE SCALE GENOMIC DNA]</scope>
    <source>
        <strain evidence="2 3">Xinb3</strain>
        <tissue evidence="2">Complete organism</tissue>
    </source>
</reference>
<name>A0A164XIV2_9CRUS</name>
<keyword evidence="3" id="KW-1185">Reference proteome</keyword>
<dbReference type="Proteomes" id="UP000076858">
    <property type="component" value="Unassembled WGS sequence"/>
</dbReference>
<evidence type="ECO:0000313" key="3">
    <source>
        <dbReference type="Proteomes" id="UP000076858"/>
    </source>
</evidence>
<keyword evidence="1" id="KW-0472">Membrane</keyword>
<keyword evidence="1" id="KW-0812">Transmembrane</keyword>
<comment type="caution">
    <text evidence="2">The sequence shown here is derived from an EMBL/GenBank/DDBJ whole genome shotgun (WGS) entry which is preliminary data.</text>
</comment>
<keyword evidence="1" id="KW-1133">Transmembrane helix</keyword>
<dbReference type="EMBL" id="LRGB01000994">
    <property type="protein sequence ID" value="KZS14287.1"/>
    <property type="molecule type" value="Genomic_DNA"/>
</dbReference>
<gene>
    <name evidence="2" type="ORF">APZ42_020401</name>
</gene>
<feature type="transmembrane region" description="Helical" evidence="1">
    <location>
        <begin position="12"/>
        <end position="36"/>
    </location>
</feature>
<proteinExistence type="predicted"/>
<sequence length="67" mass="7864">MPTFYDLMLLPFSLTISTFFLMLTFTIRIAFPVYSLETLFVNPEMKSSLLLAHLDEHLQLMRISHNI</sequence>
<evidence type="ECO:0000313" key="2">
    <source>
        <dbReference type="EMBL" id="KZS14287.1"/>
    </source>
</evidence>
<organism evidence="2 3">
    <name type="scientific">Daphnia magna</name>
    <dbReference type="NCBI Taxonomy" id="35525"/>
    <lineage>
        <taxon>Eukaryota</taxon>
        <taxon>Metazoa</taxon>
        <taxon>Ecdysozoa</taxon>
        <taxon>Arthropoda</taxon>
        <taxon>Crustacea</taxon>
        <taxon>Branchiopoda</taxon>
        <taxon>Diplostraca</taxon>
        <taxon>Cladocera</taxon>
        <taxon>Anomopoda</taxon>
        <taxon>Daphniidae</taxon>
        <taxon>Daphnia</taxon>
    </lineage>
</organism>
<evidence type="ECO:0000256" key="1">
    <source>
        <dbReference type="SAM" id="Phobius"/>
    </source>
</evidence>
<protein>
    <submittedName>
        <fullName evidence="2">Uncharacterized protein</fullName>
    </submittedName>
</protein>
<dbReference type="AlphaFoldDB" id="A0A164XIV2"/>